<dbReference type="Gene3D" id="3.40.630.30">
    <property type="match status" value="1"/>
</dbReference>
<keyword evidence="2" id="KW-0012">Acyltransferase</keyword>
<feature type="domain" description="N-acetyltransferase" evidence="4">
    <location>
        <begin position="6"/>
        <end position="169"/>
    </location>
</feature>
<sequence length="177" mass="20449">MTDEHVTLRPATEDDLSVLDRFLTDREVASGFQWFGWWDLGRWRREWAENGLLGDDRGTLMVVRDDEVLGFVGFRKVWASRFSFHWNMGIALLPEARGKGVGTEAQRQLVRYLFAHTVAKRVEADTEVENIAEQRSLEKAGFSREGIMRSVVFRDGRWRDGVRYSILRGEAADAARR</sequence>
<protein>
    <submittedName>
        <fullName evidence="5">N-acetyltransferase</fullName>
    </submittedName>
</protein>
<dbReference type="PROSITE" id="PS51186">
    <property type="entry name" value="GNAT"/>
    <property type="match status" value="1"/>
</dbReference>
<dbReference type="GO" id="GO:0016747">
    <property type="term" value="F:acyltransferase activity, transferring groups other than amino-acyl groups"/>
    <property type="evidence" value="ECO:0007669"/>
    <property type="project" value="InterPro"/>
</dbReference>
<evidence type="ECO:0000256" key="3">
    <source>
        <dbReference type="ARBA" id="ARBA00038502"/>
    </source>
</evidence>
<dbReference type="CDD" id="cd04301">
    <property type="entry name" value="NAT_SF"/>
    <property type="match status" value="1"/>
</dbReference>
<dbReference type="InterPro" id="IPR000182">
    <property type="entry name" value="GNAT_dom"/>
</dbReference>
<evidence type="ECO:0000256" key="1">
    <source>
        <dbReference type="ARBA" id="ARBA00022679"/>
    </source>
</evidence>
<dbReference type="AlphaFoldDB" id="A0A1S2PY71"/>
<dbReference type="SUPFAM" id="SSF55729">
    <property type="entry name" value="Acyl-CoA N-acyltransferases (Nat)"/>
    <property type="match status" value="1"/>
</dbReference>
<comment type="similarity">
    <text evidence="3">Belongs to the acetyltransferase family. RimJ subfamily.</text>
</comment>
<dbReference type="InterPro" id="IPR016181">
    <property type="entry name" value="Acyl_CoA_acyltransferase"/>
</dbReference>
<dbReference type="STRING" id="1428652.BIV24_06025"/>
<dbReference type="InterPro" id="IPR051531">
    <property type="entry name" value="N-acetyltransferase"/>
</dbReference>
<keyword evidence="6" id="KW-1185">Reference proteome</keyword>
<dbReference type="EMBL" id="MLYP01000013">
    <property type="protein sequence ID" value="OIJ98400.1"/>
    <property type="molecule type" value="Genomic_DNA"/>
</dbReference>
<dbReference type="OrthoDB" id="9814648at2"/>
<organism evidence="5 6">
    <name type="scientific">Streptomyces colonosanans</name>
    <dbReference type="NCBI Taxonomy" id="1428652"/>
    <lineage>
        <taxon>Bacteria</taxon>
        <taxon>Bacillati</taxon>
        <taxon>Actinomycetota</taxon>
        <taxon>Actinomycetes</taxon>
        <taxon>Kitasatosporales</taxon>
        <taxon>Streptomycetaceae</taxon>
        <taxon>Streptomyces</taxon>
    </lineage>
</organism>
<dbReference type="RefSeq" id="WP_071365102.1">
    <property type="nucleotide sequence ID" value="NZ_MLYP01000013.1"/>
</dbReference>
<keyword evidence="1 5" id="KW-0808">Transferase</keyword>
<evidence type="ECO:0000313" key="5">
    <source>
        <dbReference type="EMBL" id="OIJ98400.1"/>
    </source>
</evidence>
<comment type="caution">
    <text evidence="5">The sequence shown here is derived from an EMBL/GenBank/DDBJ whole genome shotgun (WGS) entry which is preliminary data.</text>
</comment>
<dbReference type="PANTHER" id="PTHR43792">
    <property type="entry name" value="GNAT FAMILY, PUTATIVE (AFU_ORTHOLOGUE AFUA_3G00765)-RELATED-RELATED"/>
    <property type="match status" value="1"/>
</dbReference>
<evidence type="ECO:0000259" key="4">
    <source>
        <dbReference type="PROSITE" id="PS51186"/>
    </source>
</evidence>
<dbReference type="Pfam" id="PF13302">
    <property type="entry name" value="Acetyltransf_3"/>
    <property type="match status" value="1"/>
</dbReference>
<evidence type="ECO:0000313" key="6">
    <source>
        <dbReference type="Proteomes" id="UP000179935"/>
    </source>
</evidence>
<proteinExistence type="inferred from homology"/>
<evidence type="ECO:0000256" key="2">
    <source>
        <dbReference type="ARBA" id="ARBA00023315"/>
    </source>
</evidence>
<dbReference type="Proteomes" id="UP000179935">
    <property type="component" value="Unassembled WGS sequence"/>
</dbReference>
<name>A0A1S2PY71_9ACTN</name>
<dbReference type="PANTHER" id="PTHR43792:SF8">
    <property type="entry name" value="[RIBOSOMAL PROTEIN US5]-ALANINE N-ACETYLTRANSFERASE"/>
    <property type="match status" value="1"/>
</dbReference>
<gene>
    <name evidence="5" type="ORF">BIV24_06025</name>
</gene>
<accession>A0A1S2PY71</accession>
<reference evidence="5 6" key="1">
    <citation type="submission" date="2016-10" db="EMBL/GenBank/DDBJ databases">
        <title>Genome sequence of Streptomyces sp. MUSC 93.</title>
        <authorList>
            <person name="Lee L.-H."/>
            <person name="Ser H.-L."/>
            <person name="Law J.W.-F."/>
        </authorList>
    </citation>
    <scope>NUCLEOTIDE SEQUENCE [LARGE SCALE GENOMIC DNA]</scope>
    <source>
        <strain evidence="5 6">MUSC 93</strain>
    </source>
</reference>